<evidence type="ECO:0000313" key="4">
    <source>
        <dbReference type="Proteomes" id="UP000831692"/>
    </source>
</evidence>
<keyword evidence="2" id="KW-0732">Signal</keyword>
<proteinExistence type="predicted"/>
<accession>A0ABN6NN50</accession>
<dbReference type="GeneID" id="83456634"/>
<dbReference type="RefSeq" id="WP_244352580.1">
    <property type="nucleotide sequence ID" value="NZ_AP025635.1"/>
</dbReference>
<name>A0ABN6NN50_9ENTE</name>
<gene>
    <name evidence="3" type="ORF">ENLAB_06380</name>
</gene>
<evidence type="ECO:0000313" key="3">
    <source>
        <dbReference type="EMBL" id="BDG67074.1"/>
    </source>
</evidence>
<feature type="region of interest" description="Disordered" evidence="1">
    <location>
        <begin position="26"/>
        <end position="86"/>
    </location>
</feature>
<reference evidence="3 4" key="1">
    <citation type="submission" date="2022-03" db="EMBL/GenBank/DDBJ databases">
        <title>Complete genome sequence of Enterococcus innesii DB-1.</title>
        <authorList>
            <person name="Fukuda D."/>
            <person name="Nolasco-Hipolito C."/>
        </authorList>
    </citation>
    <scope>NUCLEOTIDE SEQUENCE [LARGE SCALE GENOMIC DNA]</scope>
    <source>
        <strain evidence="3 4">DB-1</strain>
    </source>
</reference>
<keyword evidence="4" id="KW-1185">Reference proteome</keyword>
<evidence type="ECO:0000256" key="1">
    <source>
        <dbReference type="SAM" id="MobiDB-lite"/>
    </source>
</evidence>
<dbReference type="EMBL" id="AP025635">
    <property type="protein sequence ID" value="BDG67074.1"/>
    <property type="molecule type" value="Genomic_DNA"/>
</dbReference>
<organism evidence="3 4">
    <name type="scientific">Enterococcus innesii</name>
    <dbReference type="NCBI Taxonomy" id="2839759"/>
    <lineage>
        <taxon>Bacteria</taxon>
        <taxon>Bacillati</taxon>
        <taxon>Bacillota</taxon>
        <taxon>Bacilli</taxon>
        <taxon>Lactobacillales</taxon>
        <taxon>Enterococcaceae</taxon>
        <taxon>Enterococcus</taxon>
    </lineage>
</organism>
<feature type="compositionally biased region" description="Polar residues" evidence="1">
    <location>
        <begin position="29"/>
        <end position="40"/>
    </location>
</feature>
<evidence type="ECO:0000256" key="2">
    <source>
        <dbReference type="SAM" id="SignalP"/>
    </source>
</evidence>
<dbReference type="PROSITE" id="PS51257">
    <property type="entry name" value="PROKAR_LIPOPROTEIN"/>
    <property type="match status" value="1"/>
</dbReference>
<keyword evidence="3" id="KW-0449">Lipoprotein</keyword>
<dbReference type="Proteomes" id="UP000831692">
    <property type="component" value="Chromosome"/>
</dbReference>
<feature type="compositionally biased region" description="Low complexity" evidence="1">
    <location>
        <begin position="41"/>
        <end position="86"/>
    </location>
</feature>
<feature type="chain" id="PRO_5045865807" evidence="2">
    <location>
        <begin position="21"/>
        <end position="219"/>
    </location>
</feature>
<protein>
    <submittedName>
        <fullName evidence="3">Lipoprotein</fullName>
    </submittedName>
</protein>
<feature type="signal peptide" evidence="2">
    <location>
        <begin position="1"/>
        <end position="20"/>
    </location>
</feature>
<sequence length="219" mass="23510">MKKTISLIGTLTLVSLGLLAGCNNEKDTAQSTSELSQSHVSTESKQSTTTQTTESSSLESTTTSKPSTTSQQSTDHSDSSQTTASSSSINEFPYAVDLSQYGPSLTFYFHGVNVPDAVTIKNTSPLIISIGDSASYEAQVNTIATKEIRVFSAKNNEIRTVKVNTQLTFSKGITSNGNPDFSHNLYLFTNKEGGLSLITPNYAGNVSDDQRDVMLEVLQ</sequence>